<organism evidence="1">
    <name type="scientific">marine sediment metagenome</name>
    <dbReference type="NCBI Taxonomy" id="412755"/>
    <lineage>
        <taxon>unclassified sequences</taxon>
        <taxon>metagenomes</taxon>
        <taxon>ecological metagenomes</taxon>
    </lineage>
</organism>
<evidence type="ECO:0000313" key="1">
    <source>
        <dbReference type="EMBL" id="GAG46163.1"/>
    </source>
</evidence>
<protein>
    <recommendedName>
        <fullName evidence="2">VWFA domain-containing protein</fullName>
    </recommendedName>
</protein>
<accession>X0YBR9</accession>
<dbReference type="SUPFAM" id="SSF53300">
    <property type="entry name" value="vWA-like"/>
    <property type="match status" value="1"/>
</dbReference>
<proteinExistence type="predicted"/>
<name>X0YBR9_9ZZZZ</name>
<sequence length="125" mass="13846">VYLDVSGSVKEYLPEIIGAIAKLSEEIPTLYLFSNQIVESTMKDLIRGNIKTTGGTDFNCVARSIMGKNFKKAVVVTDGYANLDNKLSEELKKKKVSILTILFGGLQNCPEFKPFGEIVQLDDMH</sequence>
<gene>
    <name evidence="1" type="ORF">S01H1_83557</name>
</gene>
<dbReference type="EMBL" id="BARS01056829">
    <property type="protein sequence ID" value="GAG46163.1"/>
    <property type="molecule type" value="Genomic_DNA"/>
</dbReference>
<evidence type="ECO:0008006" key="2">
    <source>
        <dbReference type="Google" id="ProtNLM"/>
    </source>
</evidence>
<reference evidence="1" key="1">
    <citation type="journal article" date="2014" name="Front. Microbiol.">
        <title>High frequency of phylogenetically diverse reductive dehalogenase-homologous genes in deep subseafloor sedimentary metagenomes.</title>
        <authorList>
            <person name="Kawai M."/>
            <person name="Futagami T."/>
            <person name="Toyoda A."/>
            <person name="Takaki Y."/>
            <person name="Nishi S."/>
            <person name="Hori S."/>
            <person name="Arai W."/>
            <person name="Tsubouchi T."/>
            <person name="Morono Y."/>
            <person name="Uchiyama I."/>
            <person name="Ito T."/>
            <person name="Fujiyama A."/>
            <person name="Inagaki F."/>
            <person name="Takami H."/>
        </authorList>
    </citation>
    <scope>NUCLEOTIDE SEQUENCE</scope>
    <source>
        <strain evidence="1">Expedition CK06-06</strain>
    </source>
</reference>
<feature type="non-terminal residue" evidence="1">
    <location>
        <position position="1"/>
    </location>
</feature>
<dbReference type="AlphaFoldDB" id="X0YBR9"/>
<dbReference type="InterPro" id="IPR036465">
    <property type="entry name" value="vWFA_dom_sf"/>
</dbReference>
<comment type="caution">
    <text evidence="1">The sequence shown here is derived from an EMBL/GenBank/DDBJ whole genome shotgun (WGS) entry which is preliminary data.</text>
</comment>